<dbReference type="RefSeq" id="WP_070236750.1">
    <property type="nucleotide sequence ID" value="NZ_CP017478.1"/>
</dbReference>
<feature type="domain" description="Nitrite/sulphite reductase 4Fe-4S" evidence="7">
    <location>
        <begin position="398"/>
        <end position="541"/>
    </location>
</feature>
<feature type="domain" description="Nitrite/Sulfite reductase ferredoxin-like" evidence="8">
    <location>
        <begin position="319"/>
        <end position="380"/>
    </location>
</feature>
<reference evidence="9 10" key="1">
    <citation type="submission" date="2016-10" db="EMBL/GenBank/DDBJ databases">
        <title>Lutibacter sp. LPB0138, isolated from marine gastropod.</title>
        <authorList>
            <person name="Kim E."/>
            <person name="Yi H."/>
        </authorList>
    </citation>
    <scope>NUCLEOTIDE SEQUENCE [LARGE SCALE GENOMIC DNA]</scope>
    <source>
        <strain evidence="9 10">LPB0138</strain>
    </source>
</reference>
<dbReference type="Gene3D" id="3.30.413.10">
    <property type="entry name" value="Sulfite Reductase Hemoprotein, domain 1"/>
    <property type="match status" value="2"/>
</dbReference>
<dbReference type="Proteomes" id="UP000176050">
    <property type="component" value="Chromosome"/>
</dbReference>
<dbReference type="KEGG" id="lul:LPB138_07920"/>
<evidence type="ECO:0000256" key="3">
    <source>
        <dbReference type="ARBA" id="ARBA00022723"/>
    </source>
</evidence>
<dbReference type="PRINTS" id="PR00397">
    <property type="entry name" value="SIROHAEM"/>
</dbReference>
<evidence type="ECO:0000256" key="5">
    <source>
        <dbReference type="ARBA" id="ARBA00023004"/>
    </source>
</evidence>
<keyword evidence="2" id="KW-0349">Heme</keyword>
<dbReference type="GO" id="GO:0046872">
    <property type="term" value="F:metal ion binding"/>
    <property type="evidence" value="ECO:0007669"/>
    <property type="project" value="UniProtKB-KW"/>
</dbReference>
<feature type="domain" description="Nitrite/Sulfite reductase ferredoxin-like" evidence="8">
    <location>
        <begin position="47"/>
        <end position="113"/>
    </location>
</feature>
<keyword evidence="4" id="KW-0560">Oxidoreductase</keyword>
<evidence type="ECO:0000256" key="2">
    <source>
        <dbReference type="ARBA" id="ARBA00022617"/>
    </source>
</evidence>
<dbReference type="STRING" id="1850246.LPB138_07920"/>
<dbReference type="PROSITE" id="PS00365">
    <property type="entry name" value="NIR_SIR"/>
    <property type="match status" value="1"/>
</dbReference>
<dbReference type="Gene3D" id="3.90.480.10">
    <property type="entry name" value="Sulfite Reductase Hemoprotein,Domain 2"/>
    <property type="match status" value="1"/>
</dbReference>
<sequence length="699" mass="78959">MQSFRTELENEVVEQDIIDLANKIELFKTGKIDEERFRSLRLARGVYGQRQFGVQMIRIKIPFGKMSSEQLHRICEVSDEYSRGRLHITTRQDIQIHHVSLDRTPELWAELEKDEITLREACGNVVRNVTASETAGIDPDEPFDVSPYADAMFKFFLRNPICQEMGRKFKISFSSSDSDTGLSYMHDLGFIAKIQNGVRGFKILAGGGLGSQPRHGDVLYDFIETDKIIPVMESVLRVFDRYGERKSRAKARMKFLLKDIGLEAFVELLNTERLALSHQSKAIDTSSFDGEIVANDIEVPAVTIDDEKAYNAWRTSNVIKQKQEGLFAIGIKVLLGDFYTPEARKLADLIKKYAGNEIRLSLRQNILIKHVREDLLPFFYVELNKLGFTDLGYNSAQDITACPGTDTCNLGIASSTGIADKLESVLKTEYPQYINNKDITIKISGCMNACGQHNMSEIGFQGMTIRTKDKQVAPALQVLLGGGNLGNGEGRFSDKVIKIPSKRGDDALRYLLNDYQDNSQNGERFLNYYDRNGQMYFYELLKPLADIENLTPEDFVDWGEEKKYIKAIGVGECAGVVIDLIATLLLESEEKIENGQGALEAKQWSDSIYYVYTSMINTAKALLLSEDKKTNTHAGIIKDFDEHFVMTNVIDLPTSFSTFVYQINKNEPSEAFAKKYLEDAKSFLGKVDAYRTKELNTVD</sequence>
<evidence type="ECO:0000313" key="9">
    <source>
        <dbReference type="EMBL" id="AOW20607.1"/>
    </source>
</evidence>
<evidence type="ECO:0000256" key="6">
    <source>
        <dbReference type="ARBA" id="ARBA00023014"/>
    </source>
</evidence>
<dbReference type="PANTHER" id="PTHR32439:SF9">
    <property type="entry name" value="BLR3264 PROTEIN"/>
    <property type="match status" value="1"/>
</dbReference>
<keyword evidence="6" id="KW-0411">Iron-sulfur</keyword>
<protein>
    <submittedName>
        <fullName evidence="9">Nitrite reductase</fullName>
    </submittedName>
</protein>
<dbReference type="OrthoDB" id="9803707at2"/>
<feature type="domain" description="Nitrite/sulphite reductase 4Fe-4S" evidence="7">
    <location>
        <begin position="122"/>
        <end position="274"/>
    </location>
</feature>
<dbReference type="GO" id="GO:0051539">
    <property type="term" value="F:4 iron, 4 sulfur cluster binding"/>
    <property type="evidence" value="ECO:0007669"/>
    <property type="project" value="UniProtKB-KW"/>
</dbReference>
<keyword evidence="10" id="KW-1185">Reference proteome</keyword>
<dbReference type="GO" id="GO:0020037">
    <property type="term" value="F:heme binding"/>
    <property type="evidence" value="ECO:0007669"/>
    <property type="project" value="InterPro"/>
</dbReference>
<dbReference type="GO" id="GO:0016491">
    <property type="term" value="F:oxidoreductase activity"/>
    <property type="evidence" value="ECO:0007669"/>
    <property type="project" value="UniProtKB-KW"/>
</dbReference>
<keyword evidence="3" id="KW-0479">Metal-binding</keyword>
<keyword evidence="5" id="KW-0408">Iron</keyword>
<dbReference type="AlphaFoldDB" id="A0A1D8P7Q4"/>
<evidence type="ECO:0000256" key="4">
    <source>
        <dbReference type="ARBA" id="ARBA00023002"/>
    </source>
</evidence>
<dbReference type="InterPro" id="IPR006066">
    <property type="entry name" value="NO2/SO3_Rdtase_FeS/sirohaem_BS"/>
</dbReference>
<dbReference type="Pfam" id="PF03460">
    <property type="entry name" value="NIR_SIR_ferr"/>
    <property type="match status" value="2"/>
</dbReference>
<evidence type="ECO:0000259" key="7">
    <source>
        <dbReference type="Pfam" id="PF01077"/>
    </source>
</evidence>
<dbReference type="InterPro" id="IPR045854">
    <property type="entry name" value="NO2/SO3_Rdtase_4Fe4S_sf"/>
</dbReference>
<dbReference type="SUPFAM" id="SSF56014">
    <property type="entry name" value="Nitrite and sulphite reductase 4Fe-4S domain-like"/>
    <property type="match status" value="2"/>
</dbReference>
<evidence type="ECO:0000256" key="1">
    <source>
        <dbReference type="ARBA" id="ARBA00022485"/>
    </source>
</evidence>
<dbReference type="InterPro" id="IPR036136">
    <property type="entry name" value="Nit/Sulf_reduc_fer-like_dom_sf"/>
</dbReference>
<dbReference type="EMBL" id="CP017478">
    <property type="protein sequence ID" value="AOW20607.1"/>
    <property type="molecule type" value="Genomic_DNA"/>
</dbReference>
<dbReference type="Gene3D" id="1.20.120.330">
    <property type="entry name" value="Nucleotidyltransferases domain 2"/>
    <property type="match status" value="1"/>
</dbReference>
<dbReference type="Pfam" id="PF01077">
    <property type="entry name" value="NIR_SIR"/>
    <property type="match status" value="2"/>
</dbReference>
<dbReference type="PANTHER" id="PTHR32439">
    <property type="entry name" value="FERREDOXIN--NITRITE REDUCTASE, CHLOROPLASTIC"/>
    <property type="match status" value="1"/>
</dbReference>
<dbReference type="InterPro" id="IPR005117">
    <property type="entry name" value="NiRdtase/SiRdtase_haem-b_fer"/>
</dbReference>
<organism evidence="9 10">
    <name type="scientific">Urechidicola croceus</name>
    <dbReference type="NCBI Taxonomy" id="1850246"/>
    <lineage>
        <taxon>Bacteria</taxon>
        <taxon>Pseudomonadati</taxon>
        <taxon>Bacteroidota</taxon>
        <taxon>Flavobacteriia</taxon>
        <taxon>Flavobacteriales</taxon>
        <taxon>Flavobacteriaceae</taxon>
        <taxon>Urechidicola</taxon>
    </lineage>
</organism>
<gene>
    <name evidence="9" type="ORF">LPB138_07920</name>
</gene>
<dbReference type="InterPro" id="IPR051329">
    <property type="entry name" value="NIR_SIR_4Fe-4S"/>
</dbReference>
<dbReference type="SUPFAM" id="SSF55124">
    <property type="entry name" value="Nitrite/Sulfite reductase N-terminal domain-like"/>
    <property type="match status" value="2"/>
</dbReference>
<name>A0A1D8P7Q4_9FLAO</name>
<accession>A0A1D8P7Q4</accession>
<evidence type="ECO:0000313" key="10">
    <source>
        <dbReference type="Proteomes" id="UP000176050"/>
    </source>
</evidence>
<keyword evidence="1" id="KW-0004">4Fe-4S</keyword>
<dbReference type="InterPro" id="IPR006067">
    <property type="entry name" value="NO2/SO3_Rdtase_4Fe4S_dom"/>
</dbReference>
<proteinExistence type="predicted"/>
<evidence type="ECO:0000259" key="8">
    <source>
        <dbReference type="Pfam" id="PF03460"/>
    </source>
</evidence>